<proteinExistence type="predicted"/>
<keyword evidence="3" id="KW-1185">Reference proteome</keyword>
<dbReference type="EMBL" id="BAAAMN010000072">
    <property type="protein sequence ID" value="GAA2046473.1"/>
    <property type="molecule type" value="Genomic_DNA"/>
</dbReference>
<organism evidence="2 3">
    <name type="scientific">Yaniella flava</name>
    <dbReference type="NCBI Taxonomy" id="287930"/>
    <lineage>
        <taxon>Bacteria</taxon>
        <taxon>Bacillati</taxon>
        <taxon>Actinomycetota</taxon>
        <taxon>Actinomycetes</taxon>
        <taxon>Micrococcales</taxon>
        <taxon>Micrococcaceae</taxon>
        <taxon>Yaniella</taxon>
    </lineage>
</organism>
<feature type="compositionally biased region" description="Acidic residues" evidence="1">
    <location>
        <begin position="12"/>
        <end position="31"/>
    </location>
</feature>
<protein>
    <submittedName>
        <fullName evidence="2">Uncharacterized protein</fullName>
    </submittedName>
</protein>
<reference evidence="2 3" key="1">
    <citation type="journal article" date="2019" name="Int. J. Syst. Evol. Microbiol.">
        <title>The Global Catalogue of Microorganisms (GCM) 10K type strain sequencing project: providing services to taxonomists for standard genome sequencing and annotation.</title>
        <authorList>
            <consortium name="The Broad Institute Genomics Platform"/>
            <consortium name="The Broad Institute Genome Sequencing Center for Infectious Disease"/>
            <person name="Wu L."/>
            <person name="Ma J."/>
        </authorList>
    </citation>
    <scope>NUCLEOTIDE SEQUENCE [LARGE SCALE GENOMIC DNA]</scope>
    <source>
        <strain evidence="2 3">JCM 13595</strain>
    </source>
</reference>
<name>A0ABN2UZ27_9MICC</name>
<evidence type="ECO:0000313" key="3">
    <source>
        <dbReference type="Proteomes" id="UP001501461"/>
    </source>
</evidence>
<sequence length="61" mass="7036">MVADHKEPNLEIPEEELIEELSSDTDDEQFEPLDSRATSVSEADWADQQMSEPLDEDDREE</sequence>
<feature type="region of interest" description="Disordered" evidence="1">
    <location>
        <begin position="1"/>
        <end position="61"/>
    </location>
</feature>
<dbReference type="Proteomes" id="UP001501461">
    <property type="component" value="Unassembled WGS sequence"/>
</dbReference>
<gene>
    <name evidence="2" type="ORF">GCM10009720_29160</name>
</gene>
<dbReference type="RefSeq" id="WP_343960102.1">
    <property type="nucleotide sequence ID" value="NZ_BAAAMN010000072.1"/>
</dbReference>
<comment type="caution">
    <text evidence="2">The sequence shown here is derived from an EMBL/GenBank/DDBJ whole genome shotgun (WGS) entry which is preliminary data.</text>
</comment>
<accession>A0ABN2UZ27</accession>
<evidence type="ECO:0000313" key="2">
    <source>
        <dbReference type="EMBL" id="GAA2046473.1"/>
    </source>
</evidence>
<evidence type="ECO:0000256" key="1">
    <source>
        <dbReference type="SAM" id="MobiDB-lite"/>
    </source>
</evidence>